<evidence type="ECO:0000256" key="2">
    <source>
        <dbReference type="SAM" id="Phobius"/>
    </source>
</evidence>
<feature type="transmembrane region" description="Helical" evidence="2">
    <location>
        <begin position="183"/>
        <end position="207"/>
    </location>
</feature>
<accession>A0A7G9YYL6</accession>
<proteinExistence type="predicted"/>
<protein>
    <submittedName>
        <fullName evidence="3">Uncharacterized protein</fullName>
    </submittedName>
</protein>
<dbReference type="EMBL" id="MT631531">
    <property type="protein sequence ID" value="QNO53100.1"/>
    <property type="molecule type" value="Genomic_DNA"/>
</dbReference>
<keyword evidence="2" id="KW-0812">Transmembrane</keyword>
<keyword evidence="2" id="KW-1133">Transmembrane helix</keyword>
<evidence type="ECO:0000256" key="1">
    <source>
        <dbReference type="SAM" id="MobiDB-lite"/>
    </source>
</evidence>
<keyword evidence="2" id="KW-0472">Membrane</keyword>
<gene>
    <name evidence="3" type="ORF">ODDINNFO_00014</name>
</gene>
<dbReference type="AlphaFoldDB" id="A0A7G9YYL6"/>
<sequence length="208" mass="22683">MAYNRARLRAGGHGSCSRGSGGGCKQIITTFQLNNPTSEATTVDYTFYANKELMLSGASTIAPQSSKKYQYVYKNPLKPEQEQVNFVVRAETDGRLCEKIVSHSPHTPQMISSFVSFASVSTSSVGIMSSSTGYESSFVSGEGMNAGIVISMFLIMLLIFFELSEPLMAERIYGVLGGLRVRFSTLTSILFIIFMSIVYTKIVTVLAS</sequence>
<feature type="transmembrane region" description="Helical" evidence="2">
    <location>
        <begin position="143"/>
        <end position="163"/>
    </location>
</feature>
<feature type="compositionally biased region" description="Basic residues" evidence="1">
    <location>
        <begin position="1"/>
        <end position="10"/>
    </location>
</feature>
<name>A0A7G9YYL6_9EURY</name>
<reference evidence="3" key="1">
    <citation type="submission" date="2020-06" db="EMBL/GenBank/DDBJ databases">
        <title>Unique genomic features of the anaerobic methanotrophic archaea.</title>
        <authorList>
            <person name="Chadwick G.L."/>
            <person name="Skennerton C.T."/>
            <person name="Laso-Perez R."/>
            <person name="Leu A.O."/>
            <person name="Speth D.R."/>
            <person name="Yu H."/>
            <person name="Morgan-Lang C."/>
            <person name="Hatzenpichler R."/>
            <person name="Goudeau D."/>
            <person name="Malmstrom R."/>
            <person name="Brazelton W.J."/>
            <person name="Woyke T."/>
            <person name="Hallam S.J."/>
            <person name="Tyson G.W."/>
            <person name="Wegener G."/>
            <person name="Boetius A."/>
            <person name="Orphan V."/>
        </authorList>
    </citation>
    <scope>NUCLEOTIDE SEQUENCE</scope>
</reference>
<feature type="region of interest" description="Disordered" evidence="1">
    <location>
        <begin position="1"/>
        <end position="21"/>
    </location>
</feature>
<organism evidence="3">
    <name type="scientific">Candidatus Methanophagaceae archaeon ANME-1 ERB6</name>
    <dbReference type="NCBI Taxonomy" id="2759912"/>
    <lineage>
        <taxon>Archaea</taxon>
        <taxon>Methanobacteriati</taxon>
        <taxon>Methanobacteriota</taxon>
        <taxon>Stenosarchaea group</taxon>
        <taxon>Methanomicrobia</taxon>
        <taxon>Candidatus Methanophagales</taxon>
        <taxon>Candidatus Methanophagaceae</taxon>
    </lineage>
</organism>
<evidence type="ECO:0000313" key="3">
    <source>
        <dbReference type="EMBL" id="QNO53100.1"/>
    </source>
</evidence>
<feature type="compositionally biased region" description="Gly residues" evidence="1">
    <location>
        <begin position="11"/>
        <end position="21"/>
    </location>
</feature>